<protein>
    <submittedName>
        <fullName evidence="1">Unnamed protein product</fullName>
    </submittedName>
</protein>
<sequence length="96" mass="10188">MLHSLDSVVSKHVGWEDCDGEVEAVAVVGADDNECSDEEERSESKGFVFSFVSNLLSSGLETDSLGESTPGFLKADTLVFLLESIASNNDSTISSP</sequence>
<evidence type="ECO:0000313" key="1">
    <source>
        <dbReference type="EMBL" id="GMF06879.1"/>
    </source>
</evidence>
<dbReference type="EMBL" id="BSXS01015571">
    <property type="protein sequence ID" value="GMF06879.1"/>
    <property type="molecule type" value="Genomic_DNA"/>
</dbReference>
<dbReference type="Proteomes" id="UP001165064">
    <property type="component" value="Unassembled WGS sequence"/>
</dbReference>
<accession>A0ACB5UBY1</accession>
<evidence type="ECO:0000313" key="2">
    <source>
        <dbReference type="Proteomes" id="UP001165064"/>
    </source>
</evidence>
<name>A0ACB5UBY1_AMBMO</name>
<reference evidence="1" key="1">
    <citation type="submission" date="2023-04" db="EMBL/GenBank/DDBJ databases">
        <title>Ambrosiozyma monospora NBRC 10751.</title>
        <authorList>
            <person name="Ichikawa N."/>
            <person name="Sato H."/>
            <person name="Tonouchi N."/>
        </authorList>
    </citation>
    <scope>NUCLEOTIDE SEQUENCE</scope>
    <source>
        <strain evidence="1">NBRC 10751</strain>
    </source>
</reference>
<comment type="caution">
    <text evidence="1">The sequence shown here is derived from an EMBL/GenBank/DDBJ whole genome shotgun (WGS) entry which is preliminary data.</text>
</comment>
<keyword evidence="2" id="KW-1185">Reference proteome</keyword>
<proteinExistence type="predicted"/>
<gene>
    <name evidence="1" type="ORF">Amon02_001280300</name>
</gene>
<organism evidence="1 2">
    <name type="scientific">Ambrosiozyma monospora</name>
    <name type="common">Yeast</name>
    <name type="synonym">Endomycopsis monosporus</name>
    <dbReference type="NCBI Taxonomy" id="43982"/>
    <lineage>
        <taxon>Eukaryota</taxon>
        <taxon>Fungi</taxon>
        <taxon>Dikarya</taxon>
        <taxon>Ascomycota</taxon>
        <taxon>Saccharomycotina</taxon>
        <taxon>Pichiomycetes</taxon>
        <taxon>Pichiales</taxon>
        <taxon>Pichiaceae</taxon>
        <taxon>Ambrosiozyma</taxon>
    </lineage>
</organism>